<feature type="non-terminal residue" evidence="9">
    <location>
        <position position="140"/>
    </location>
</feature>
<proteinExistence type="inferred from homology"/>
<protein>
    <recommendedName>
        <fullName evidence="7">Derlin</fullName>
    </recommendedName>
</protein>
<keyword evidence="6 7" id="KW-0472">Membrane</keyword>
<dbReference type="PANTHER" id="PTHR11009">
    <property type="entry name" value="DER1-LIKE PROTEIN, DERLIN"/>
    <property type="match status" value="1"/>
</dbReference>
<reference evidence="9" key="1">
    <citation type="submission" date="2021-06" db="EMBL/GenBank/DDBJ databases">
        <authorList>
            <person name="Kallberg Y."/>
            <person name="Tangrot J."/>
            <person name="Rosling A."/>
        </authorList>
    </citation>
    <scope>NUCLEOTIDE SEQUENCE</scope>
    <source>
        <strain evidence="9">CL551</strain>
    </source>
</reference>
<keyword evidence="3 7" id="KW-0812">Transmembrane</keyword>
<evidence type="ECO:0000256" key="6">
    <source>
        <dbReference type="ARBA" id="ARBA00023136"/>
    </source>
</evidence>
<feature type="region of interest" description="Disordered" evidence="8">
    <location>
        <begin position="113"/>
        <end position="140"/>
    </location>
</feature>
<feature type="transmembrane region" description="Helical" evidence="7">
    <location>
        <begin position="6"/>
        <end position="24"/>
    </location>
</feature>
<name>A0A9N9JAS4_9GLOM</name>
<evidence type="ECO:0000256" key="7">
    <source>
        <dbReference type="RuleBase" id="RU363059"/>
    </source>
</evidence>
<sequence>IIGWLLDFILLNQSLLMSIIYLWSQQYRDSIVTFIFGLRFKGVYFPWVLLAFDALQMGGALPWHTLIGIVTGHIYYFLQELYPASGGPRLLNTPQWLYQQFPPTNGIRTSFGTTVLPPRNSSENQPTSAHRWGRGQRLGT</sequence>
<comment type="caution">
    <text evidence="9">The sequence shown here is derived from an EMBL/GenBank/DDBJ whole genome shotgun (WGS) entry which is preliminary data.</text>
</comment>
<evidence type="ECO:0000256" key="8">
    <source>
        <dbReference type="SAM" id="MobiDB-lite"/>
    </source>
</evidence>
<comment type="subcellular location">
    <subcellularLocation>
        <location evidence="1 7">Endoplasmic reticulum membrane</location>
        <topology evidence="1 7">Multi-pass membrane protein</topology>
    </subcellularLocation>
</comment>
<dbReference type="AlphaFoldDB" id="A0A9N9JAS4"/>
<evidence type="ECO:0000256" key="4">
    <source>
        <dbReference type="ARBA" id="ARBA00022824"/>
    </source>
</evidence>
<dbReference type="Pfam" id="PF04511">
    <property type="entry name" value="DER1"/>
    <property type="match status" value="1"/>
</dbReference>
<organism evidence="9 10">
    <name type="scientific">Acaulospora morrowiae</name>
    <dbReference type="NCBI Taxonomy" id="94023"/>
    <lineage>
        <taxon>Eukaryota</taxon>
        <taxon>Fungi</taxon>
        <taxon>Fungi incertae sedis</taxon>
        <taxon>Mucoromycota</taxon>
        <taxon>Glomeromycotina</taxon>
        <taxon>Glomeromycetes</taxon>
        <taxon>Diversisporales</taxon>
        <taxon>Acaulosporaceae</taxon>
        <taxon>Acaulospora</taxon>
    </lineage>
</organism>
<feature type="compositionally biased region" description="Polar residues" evidence="8">
    <location>
        <begin position="113"/>
        <end position="128"/>
    </location>
</feature>
<dbReference type="InterPro" id="IPR007599">
    <property type="entry name" value="DER1"/>
</dbReference>
<evidence type="ECO:0000256" key="5">
    <source>
        <dbReference type="ARBA" id="ARBA00022989"/>
    </source>
</evidence>
<gene>
    <name evidence="9" type="ORF">AMORRO_LOCUS16642</name>
</gene>
<comment type="function">
    <text evidence="7">May be involved in the degradation of misfolded endoplasmic reticulum (ER) luminal proteins.</text>
</comment>
<dbReference type="GO" id="GO:0006950">
    <property type="term" value="P:response to stress"/>
    <property type="evidence" value="ECO:0007669"/>
    <property type="project" value="UniProtKB-ARBA"/>
</dbReference>
<evidence type="ECO:0000313" key="9">
    <source>
        <dbReference type="EMBL" id="CAG8771800.1"/>
    </source>
</evidence>
<comment type="caution">
    <text evidence="7">Lacks conserved residue(s) required for the propagation of feature annotation.</text>
</comment>
<keyword evidence="5 7" id="KW-1133">Transmembrane helix</keyword>
<evidence type="ECO:0000313" key="10">
    <source>
        <dbReference type="Proteomes" id="UP000789342"/>
    </source>
</evidence>
<comment type="similarity">
    <text evidence="2 7">Belongs to the derlin family.</text>
</comment>
<evidence type="ECO:0000256" key="1">
    <source>
        <dbReference type="ARBA" id="ARBA00004477"/>
    </source>
</evidence>
<dbReference type="GO" id="GO:0005789">
    <property type="term" value="C:endoplasmic reticulum membrane"/>
    <property type="evidence" value="ECO:0007669"/>
    <property type="project" value="UniProtKB-SubCell"/>
</dbReference>
<evidence type="ECO:0000256" key="2">
    <source>
        <dbReference type="ARBA" id="ARBA00008917"/>
    </source>
</evidence>
<feature type="transmembrane region" description="Helical" evidence="7">
    <location>
        <begin position="31"/>
        <end position="49"/>
    </location>
</feature>
<keyword evidence="4 7" id="KW-0256">Endoplasmic reticulum</keyword>
<dbReference type="EMBL" id="CAJVPV010046997">
    <property type="protein sequence ID" value="CAG8771800.1"/>
    <property type="molecule type" value="Genomic_DNA"/>
</dbReference>
<dbReference type="Proteomes" id="UP000789342">
    <property type="component" value="Unassembled WGS sequence"/>
</dbReference>
<dbReference type="OrthoDB" id="1716531at2759"/>
<keyword evidence="10" id="KW-1185">Reference proteome</keyword>
<evidence type="ECO:0000256" key="3">
    <source>
        <dbReference type="ARBA" id="ARBA00022692"/>
    </source>
</evidence>
<accession>A0A9N9JAS4</accession>